<name>A0ACC2KP99_PERAE</name>
<proteinExistence type="predicted"/>
<reference evidence="1 2" key="1">
    <citation type="journal article" date="2022" name="Hortic Res">
        <title>A haplotype resolved chromosomal level avocado genome allows analysis of novel avocado genes.</title>
        <authorList>
            <person name="Nath O."/>
            <person name="Fletcher S.J."/>
            <person name="Hayward A."/>
            <person name="Shaw L.M."/>
            <person name="Masouleh A.K."/>
            <person name="Furtado A."/>
            <person name="Henry R.J."/>
            <person name="Mitter N."/>
        </authorList>
    </citation>
    <scope>NUCLEOTIDE SEQUENCE [LARGE SCALE GENOMIC DNA]</scope>
    <source>
        <strain evidence="2">cv. Hass</strain>
    </source>
</reference>
<evidence type="ECO:0000313" key="1">
    <source>
        <dbReference type="EMBL" id="KAJ8622686.1"/>
    </source>
</evidence>
<keyword evidence="2" id="KW-1185">Reference proteome</keyword>
<gene>
    <name evidence="1" type="ORF">MRB53_031215</name>
</gene>
<organism evidence="1 2">
    <name type="scientific">Persea americana</name>
    <name type="common">Avocado</name>
    <dbReference type="NCBI Taxonomy" id="3435"/>
    <lineage>
        <taxon>Eukaryota</taxon>
        <taxon>Viridiplantae</taxon>
        <taxon>Streptophyta</taxon>
        <taxon>Embryophyta</taxon>
        <taxon>Tracheophyta</taxon>
        <taxon>Spermatophyta</taxon>
        <taxon>Magnoliopsida</taxon>
        <taxon>Magnoliidae</taxon>
        <taxon>Laurales</taxon>
        <taxon>Lauraceae</taxon>
        <taxon>Persea</taxon>
    </lineage>
</organism>
<evidence type="ECO:0000313" key="2">
    <source>
        <dbReference type="Proteomes" id="UP001234297"/>
    </source>
</evidence>
<accession>A0ACC2KP99</accession>
<sequence length="378" mass="42138">MACVMKWGGHSSSASQTSSSEVGRILIKLGNDHIQLSNYKLICLHKGGTQDFHIPLMWPLPLPLKLTTKHPAVMIVTIRLDGLRRASYSSGKTWLFSPGLPNLEPGHPLPYKCRFMQGKVIKNLKKKGVISVSSPCGQNHVAVNQCHPFLAVAAKTDLKKRSQKNMWFARLPSVYCSPAIDVIPLGSAVGKVLYRASPDLRALVKISVKALITMGSFAFNTEAEGAEIYLALGLNESRKGTPETPQVLSLLSSFLERAVQKNKKLLETTKKKEIITVFHGMRAPNLSIRQYIDRIFKYSNCSPSCFVLANIYMDRFLQQPDIHLTSLNVHRLLITSVVVAAKFIDDAFFNNAYYAKVGGISTVEMNSWRKKPLMEHTR</sequence>
<protein>
    <submittedName>
        <fullName evidence="1">Uncharacterized protein</fullName>
    </submittedName>
</protein>
<comment type="caution">
    <text evidence="1">The sequence shown here is derived from an EMBL/GenBank/DDBJ whole genome shotgun (WGS) entry which is preliminary data.</text>
</comment>
<dbReference type="EMBL" id="CM056818">
    <property type="protein sequence ID" value="KAJ8622686.1"/>
    <property type="molecule type" value="Genomic_DNA"/>
</dbReference>
<dbReference type="Proteomes" id="UP001234297">
    <property type="component" value="Chromosome 10"/>
</dbReference>